<evidence type="ECO:0000313" key="3">
    <source>
        <dbReference type="Proteomes" id="UP000799778"/>
    </source>
</evidence>
<dbReference type="GeneID" id="54281308"/>
<evidence type="ECO:0008006" key="4">
    <source>
        <dbReference type="Google" id="ProtNLM"/>
    </source>
</evidence>
<keyword evidence="1" id="KW-0472">Membrane</keyword>
<feature type="transmembrane region" description="Helical" evidence="1">
    <location>
        <begin position="121"/>
        <end position="141"/>
    </location>
</feature>
<dbReference type="EMBL" id="ML978076">
    <property type="protein sequence ID" value="KAF2010669.1"/>
    <property type="molecule type" value="Genomic_DNA"/>
</dbReference>
<evidence type="ECO:0000256" key="1">
    <source>
        <dbReference type="SAM" id="Phobius"/>
    </source>
</evidence>
<evidence type="ECO:0000313" key="2">
    <source>
        <dbReference type="EMBL" id="KAF2010669.1"/>
    </source>
</evidence>
<sequence>MVSSPPSQLACGSSSDSLSDAEKGMYDSSLELMAPPPFAYVAHKRDLHITTELAPVSPVHEGITPFSSVPQLSLSLPAASRTKIAVDADKLEAVVKKPPPPKAKVSRWILADLWFNTYRKFFTFVTLFNLTGIILAALGRFPYAENHLGAIVLGNLLTAILFRNELWMRFLYIVAIYGLRSWAPKRIKYAATSVLQHVGGIHSGCALSGAGWLIYKIVDIIRYRAVQHKAVIVSGIITNVLIIVSVLSAFPWVRNTYHNVFEKHHRFIGWLGLAVRIQPTTWMFVVMGNAYDIKVGEWRADAHTLLSAQEFWFASCSVLIPWVTLREVPVEVEIPSPKVAVIRFQRGMQQGLLGRISRTSIMEYHAFGIISEGRKATHHYMICGVQGDFTKDLVANPPKTLWTRELKFAGVGHASAMFKRGIRVCTGTGIGAALSTCIQSRDWFLIWIGSDQERTFGPTITGLIKAHIEPERMILWDSKKRGGRPDTMQLLKDTWTRFGAEVIFITSNMQGNDEMMQGCRAAGMHAFGTLWDF</sequence>
<feature type="transmembrane region" description="Helical" evidence="1">
    <location>
        <begin position="170"/>
        <end position="187"/>
    </location>
</feature>
<keyword evidence="1" id="KW-1133">Transmembrane helix</keyword>
<accession>A0A6A5XCM7</accession>
<proteinExistence type="predicted"/>
<organism evidence="2 3">
    <name type="scientific">Aaosphaeria arxii CBS 175.79</name>
    <dbReference type="NCBI Taxonomy" id="1450172"/>
    <lineage>
        <taxon>Eukaryota</taxon>
        <taxon>Fungi</taxon>
        <taxon>Dikarya</taxon>
        <taxon>Ascomycota</taxon>
        <taxon>Pezizomycotina</taxon>
        <taxon>Dothideomycetes</taxon>
        <taxon>Pleosporomycetidae</taxon>
        <taxon>Pleosporales</taxon>
        <taxon>Pleosporales incertae sedis</taxon>
        <taxon>Aaosphaeria</taxon>
    </lineage>
</organism>
<dbReference type="OrthoDB" id="3142841at2759"/>
<dbReference type="PANTHER" id="PTHR33927">
    <property type="entry name" value="TRANSMEMBRANE PROTEIN"/>
    <property type="match status" value="1"/>
</dbReference>
<gene>
    <name evidence="2" type="ORF">BU24DRAFT_356712</name>
</gene>
<name>A0A6A5XCM7_9PLEO</name>
<protein>
    <recommendedName>
        <fullName evidence="4">Non-ribosomal peptide synthetase</fullName>
    </recommendedName>
</protein>
<dbReference type="Proteomes" id="UP000799778">
    <property type="component" value="Unassembled WGS sequence"/>
</dbReference>
<feature type="transmembrane region" description="Helical" evidence="1">
    <location>
        <begin position="230"/>
        <end position="253"/>
    </location>
</feature>
<dbReference type="RefSeq" id="XP_033379008.1">
    <property type="nucleotide sequence ID" value="XM_033523911.1"/>
</dbReference>
<reference evidence="2" key="1">
    <citation type="journal article" date="2020" name="Stud. Mycol.">
        <title>101 Dothideomycetes genomes: a test case for predicting lifestyles and emergence of pathogens.</title>
        <authorList>
            <person name="Haridas S."/>
            <person name="Albert R."/>
            <person name="Binder M."/>
            <person name="Bloem J."/>
            <person name="Labutti K."/>
            <person name="Salamov A."/>
            <person name="Andreopoulos B."/>
            <person name="Baker S."/>
            <person name="Barry K."/>
            <person name="Bills G."/>
            <person name="Bluhm B."/>
            <person name="Cannon C."/>
            <person name="Castanera R."/>
            <person name="Culley D."/>
            <person name="Daum C."/>
            <person name="Ezra D."/>
            <person name="Gonzalez J."/>
            <person name="Henrissat B."/>
            <person name="Kuo A."/>
            <person name="Liang C."/>
            <person name="Lipzen A."/>
            <person name="Lutzoni F."/>
            <person name="Magnuson J."/>
            <person name="Mondo S."/>
            <person name="Nolan M."/>
            <person name="Ohm R."/>
            <person name="Pangilinan J."/>
            <person name="Park H.-J."/>
            <person name="Ramirez L."/>
            <person name="Alfaro M."/>
            <person name="Sun H."/>
            <person name="Tritt A."/>
            <person name="Yoshinaga Y."/>
            <person name="Zwiers L.-H."/>
            <person name="Turgeon B."/>
            <person name="Goodwin S."/>
            <person name="Spatafora J."/>
            <person name="Crous P."/>
            <person name="Grigoriev I."/>
        </authorList>
    </citation>
    <scope>NUCLEOTIDE SEQUENCE</scope>
    <source>
        <strain evidence="2">CBS 175.79</strain>
    </source>
</reference>
<keyword evidence="3" id="KW-1185">Reference proteome</keyword>
<keyword evidence="1" id="KW-0812">Transmembrane</keyword>
<dbReference type="InterPro" id="IPR052979">
    <property type="entry name" value="Adenylate-forming_domain"/>
</dbReference>
<dbReference type="PANTHER" id="PTHR33927:SF1">
    <property type="entry name" value="TRANSMEMBRANE PROTEIN"/>
    <property type="match status" value="1"/>
</dbReference>
<dbReference type="AlphaFoldDB" id="A0A6A5XCM7"/>